<dbReference type="SUPFAM" id="SSF49899">
    <property type="entry name" value="Concanavalin A-like lectins/glucanases"/>
    <property type="match status" value="1"/>
</dbReference>
<protein>
    <recommendedName>
        <fullName evidence="2">GH16 domain-containing protein</fullName>
    </recommendedName>
</protein>
<dbReference type="GO" id="GO:0005975">
    <property type="term" value="P:carbohydrate metabolic process"/>
    <property type="evidence" value="ECO:0007669"/>
    <property type="project" value="InterPro"/>
</dbReference>
<dbReference type="PROSITE" id="PS51762">
    <property type="entry name" value="GH16_2"/>
    <property type="match status" value="1"/>
</dbReference>
<dbReference type="PANTHER" id="PTHR10963:SF60">
    <property type="entry name" value="GRAM-NEGATIVE BACTERIA-BINDING PROTEIN 1-RELATED"/>
    <property type="match status" value="1"/>
</dbReference>
<reference evidence="3" key="1">
    <citation type="submission" date="2022-10" db="EMBL/GenBank/DDBJ databases">
        <title>Determination and structural analysis of whole genome sequence of Sarocladium strictum F4-1.</title>
        <authorList>
            <person name="Hu L."/>
            <person name="Jiang Y."/>
        </authorList>
    </citation>
    <scope>NUCLEOTIDE SEQUENCE</scope>
    <source>
        <strain evidence="3">F4-1</strain>
    </source>
</reference>
<feature type="chain" id="PRO_5041248101" description="GH16 domain-containing protein" evidence="1">
    <location>
        <begin position="27"/>
        <end position="281"/>
    </location>
</feature>
<proteinExistence type="predicted"/>
<keyword evidence="1" id="KW-0732">Signal</keyword>
<dbReference type="EMBL" id="JAPDFR010000005">
    <property type="protein sequence ID" value="KAK0386660.1"/>
    <property type="molecule type" value="Genomic_DNA"/>
</dbReference>
<dbReference type="InterPro" id="IPR000757">
    <property type="entry name" value="Beta-glucanase-like"/>
</dbReference>
<dbReference type="PANTHER" id="PTHR10963">
    <property type="entry name" value="GLYCOSYL HYDROLASE-RELATED"/>
    <property type="match status" value="1"/>
</dbReference>
<feature type="domain" description="GH16" evidence="2">
    <location>
        <begin position="33"/>
        <end position="281"/>
    </location>
</feature>
<dbReference type="InterPro" id="IPR013320">
    <property type="entry name" value="ConA-like_dom_sf"/>
</dbReference>
<dbReference type="Pfam" id="PF26113">
    <property type="entry name" value="GH16_XgeA"/>
    <property type="match status" value="1"/>
</dbReference>
<dbReference type="AlphaFoldDB" id="A0AA39L7C6"/>
<gene>
    <name evidence="3" type="ORF">NLU13_6495</name>
</gene>
<evidence type="ECO:0000259" key="2">
    <source>
        <dbReference type="PROSITE" id="PS51762"/>
    </source>
</evidence>
<dbReference type="CDD" id="cd02182">
    <property type="entry name" value="GH16_Strep_laminarinase_like"/>
    <property type="match status" value="1"/>
</dbReference>
<evidence type="ECO:0000256" key="1">
    <source>
        <dbReference type="SAM" id="SignalP"/>
    </source>
</evidence>
<dbReference type="GO" id="GO:0004553">
    <property type="term" value="F:hydrolase activity, hydrolyzing O-glycosyl compounds"/>
    <property type="evidence" value="ECO:0007669"/>
    <property type="project" value="InterPro"/>
</dbReference>
<dbReference type="Gene3D" id="2.60.120.200">
    <property type="match status" value="1"/>
</dbReference>
<feature type="signal peptide" evidence="1">
    <location>
        <begin position="1"/>
        <end position="26"/>
    </location>
</feature>
<accession>A0AA39L7C6</accession>
<sequence length="281" mass="30715">MKFTPTSMALLALPFATAIHSPSVNGMKILFQDTFTGSSGSSPDSKTWNIARDVNTNNELQDYTSSNSNIQLSGGQTLQLVPWKTKDGKWTSGRVETKESWTPKNGKKLRVQAGLRMGPAANKKGMWPAFWMLGDAVRHGTEWPLCGELDIFEQVNGDGIGHGTVHCDLENGGACNEPLGRGASTDIPDGEFHAWSLVVDRTSRDWRSETIEWGRDGNVFHKLSGADIGDEGVWSTLAHSPYYILLNVAVGGTWPGNPDKSTDDGYGNMMEVQYVVVYEST</sequence>
<comment type="caution">
    <text evidence="3">The sequence shown here is derived from an EMBL/GenBank/DDBJ whole genome shotgun (WGS) entry which is preliminary data.</text>
</comment>
<organism evidence="3 4">
    <name type="scientific">Sarocladium strictum</name>
    <name type="common">Black bundle disease fungus</name>
    <name type="synonym">Acremonium strictum</name>
    <dbReference type="NCBI Taxonomy" id="5046"/>
    <lineage>
        <taxon>Eukaryota</taxon>
        <taxon>Fungi</taxon>
        <taxon>Dikarya</taxon>
        <taxon>Ascomycota</taxon>
        <taxon>Pezizomycotina</taxon>
        <taxon>Sordariomycetes</taxon>
        <taxon>Hypocreomycetidae</taxon>
        <taxon>Hypocreales</taxon>
        <taxon>Sarocladiaceae</taxon>
        <taxon>Sarocladium</taxon>
    </lineage>
</organism>
<name>A0AA39L7C6_SARSR</name>
<evidence type="ECO:0000313" key="3">
    <source>
        <dbReference type="EMBL" id="KAK0386660.1"/>
    </source>
</evidence>
<dbReference type="Proteomes" id="UP001175261">
    <property type="component" value="Unassembled WGS sequence"/>
</dbReference>
<keyword evidence="4" id="KW-1185">Reference proteome</keyword>
<evidence type="ECO:0000313" key="4">
    <source>
        <dbReference type="Proteomes" id="UP001175261"/>
    </source>
</evidence>
<dbReference type="InterPro" id="IPR050546">
    <property type="entry name" value="Glycosyl_Hydrlase_16"/>
</dbReference>